<dbReference type="SUPFAM" id="SSF50475">
    <property type="entry name" value="FMN-binding split barrel"/>
    <property type="match status" value="1"/>
</dbReference>
<protein>
    <recommendedName>
        <fullName evidence="3">Nitroimidazol reductase NimA, pyridoxamine 5'-phosphate oxidase superfamily</fullName>
    </recommendedName>
</protein>
<proteinExistence type="predicted"/>
<keyword evidence="2" id="KW-1185">Reference proteome</keyword>
<gene>
    <name evidence="1" type="ORF">SAMN05216218_11039</name>
</gene>
<accession>A0A1G7PC85</accession>
<name>A0A1G7PC85_9EURY</name>
<dbReference type="InterPro" id="IPR024747">
    <property type="entry name" value="Pyridox_Oxase-rel"/>
</dbReference>
<evidence type="ECO:0008006" key="3">
    <source>
        <dbReference type="Google" id="ProtNLM"/>
    </source>
</evidence>
<dbReference type="AlphaFoldDB" id="A0A1G7PC85"/>
<evidence type="ECO:0000313" key="1">
    <source>
        <dbReference type="EMBL" id="SDF83080.1"/>
    </source>
</evidence>
<evidence type="ECO:0000313" key="2">
    <source>
        <dbReference type="Proteomes" id="UP000199076"/>
    </source>
</evidence>
<sequence>MQGLRWVQLSSKERDAFLGDGGTGVLSFSTPPEEPPWLLPISYGYDANTGLLYFSLSFPAGSTKSAVVDGPVAFATHEETPDGWRSVVAVGTLEEVADMPYESSAVQGLWTVEIPAVDIFDRPREEVTFRDFVLDPETITGRKEVQTEG</sequence>
<dbReference type="EMBL" id="FNBK01000010">
    <property type="protein sequence ID" value="SDF83080.1"/>
    <property type="molecule type" value="Genomic_DNA"/>
</dbReference>
<dbReference type="InterPro" id="IPR012349">
    <property type="entry name" value="Split_barrel_FMN-bd"/>
</dbReference>
<dbReference type="OrthoDB" id="953at2157"/>
<dbReference type="RefSeq" id="WP_092693244.1">
    <property type="nucleotide sequence ID" value="NZ_FNBK01000010.1"/>
</dbReference>
<dbReference type="Proteomes" id="UP000199076">
    <property type="component" value="Unassembled WGS sequence"/>
</dbReference>
<reference evidence="2" key="1">
    <citation type="submission" date="2016-10" db="EMBL/GenBank/DDBJ databases">
        <authorList>
            <person name="Varghese N."/>
            <person name="Submissions S."/>
        </authorList>
    </citation>
    <scope>NUCLEOTIDE SEQUENCE [LARGE SCALE GENOMIC DNA]</scope>
    <source>
        <strain evidence="2">IBRC-M 10760</strain>
    </source>
</reference>
<organism evidence="1 2">
    <name type="scientific">Halorientalis regularis</name>
    <dbReference type="NCBI Taxonomy" id="660518"/>
    <lineage>
        <taxon>Archaea</taxon>
        <taxon>Methanobacteriati</taxon>
        <taxon>Methanobacteriota</taxon>
        <taxon>Stenosarchaea group</taxon>
        <taxon>Halobacteria</taxon>
        <taxon>Halobacteriales</taxon>
        <taxon>Haloarculaceae</taxon>
        <taxon>Halorientalis</taxon>
    </lineage>
</organism>
<dbReference type="Gene3D" id="2.30.110.10">
    <property type="entry name" value="Electron Transport, Fmn-binding Protein, Chain A"/>
    <property type="match status" value="1"/>
</dbReference>
<dbReference type="Pfam" id="PF12900">
    <property type="entry name" value="Pyridox_ox_2"/>
    <property type="match status" value="1"/>
</dbReference>
<dbReference type="STRING" id="660518.SAMN05216218_11039"/>